<accession>A0A1Z8B398</accession>
<proteinExistence type="predicted"/>
<reference evidence="2" key="1">
    <citation type="journal article" date="2017" name="Proc. Natl. Acad. Sci. U.S.A.">
        <title>Simulation of Deepwater Horizon oil plume reveals substrate specialization within a complex community of hydrocarbon-degraders.</title>
        <authorList>
            <person name="Hu P."/>
            <person name="Dubinsky E.A."/>
            <person name="Probst A.J."/>
            <person name="Wang J."/>
            <person name="Sieber C.M.K."/>
            <person name="Tom L.M."/>
            <person name="Gardinali P."/>
            <person name="Banfield J.F."/>
            <person name="Atlas R.M."/>
            <person name="Andersen G.L."/>
        </authorList>
    </citation>
    <scope>NUCLEOTIDE SEQUENCE [LARGE SCALE GENOMIC DNA]</scope>
</reference>
<organism evidence="1 2">
    <name type="scientific">Nonlabens dokdonensis</name>
    <dbReference type="NCBI Taxonomy" id="328515"/>
    <lineage>
        <taxon>Bacteria</taxon>
        <taxon>Pseudomonadati</taxon>
        <taxon>Bacteroidota</taxon>
        <taxon>Flavobacteriia</taxon>
        <taxon>Flavobacteriales</taxon>
        <taxon>Flavobacteriaceae</taxon>
        <taxon>Nonlabens</taxon>
    </lineage>
</organism>
<sequence length="614" mass="69948">MSKFIYSSGLIDLAGKQITENEENHWFSERFFTKFSFPVELELTDELNAALGNVRDHNAASTNTYIEGFYTRMGFEHVAVLVLERVGINCSFTIRYGFEELPNWSKKLAALPLEQVDISATNIRDHANAIIDSSYPTVNYNFPQIHINTLDLESAQWQYFESRLNARDSGVFLLNEYDAVEDEQVNRNIMQPLPHLHHVVKAGFEDLGYTVDGDFFTDSAFAKAYIFHFSEFYRSFTSDNQELIADRRDHNGTRYTNPNNNRTTTDYNFDITSQVLAPGVYLVTGTVDSFGDQDYYRFQIGNQVLDRGAGLFGFAYQQYYIDFIFRVDPGGANILHCYAAQANYIDIGGSIDYDAIWLDVTVAQIARYDSNGNLSSTLIDATTIDLTKCVPDISFGELMTTLKQTIGLDVIPNGNHFTLNLVKDQINSNEVIDLSEYEVRYPLRDFKEGDVYTLSFKDIDSDDYVVQRIKIDRSGVQPINESLEGNDVRSTEINLVPLPQKTISTRATATQVSDDSSTLFICDYNGLISGNNFTRDVGLNLIDLYDRYLDNIYEHLINGQTYQWTFKAPESIAKRIKTRSRIKAYNKIHIVSKIQTTDLGHRIYQVRLDLVAVL</sequence>
<dbReference type="AlphaFoldDB" id="A0A1Z8B398"/>
<dbReference type="RefSeq" id="WP_303686319.1">
    <property type="nucleotide sequence ID" value="NZ_CAJXYO010000049.1"/>
</dbReference>
<evidence type="ECO:0000313" key="1">
    <source>
        <dbReference type="EMBL" id="OUS17061.1"/>
    </source>
</evidence>
<evidence type="ECO:0000313" key="2">
    <source>
        <dbReference type="Proteomes" id="UP000196102"/>
    </source>
</evidence>
<dbReference type="EMBL" id="MAAX01000084">
    <property type="protein sequence ID" value="OUS17061.1"/>
    <property type="molecule type" value="Genomic_DNA"/>
</dbReference>
<dbReference type="Proteomes" id="UP000196102">
    <property type="component" value="Unassembled WGS sequence"/>
</dbReference>
<gene>
    <name evidence="1" type="ORF">A9Q93_05105</name>
</gene>
<protein>
    <submittedName>
        <fullName evidence="1">Uncharacterized protein</fullName>
    </submittedName>
</protein>
<comment type="caution">
    <text evidence="1">The sequence shown here is derived from an EMBL/GenBank/DDBJ whole genome shotgun (WGS) entry which is preliminary data.</text>
</comment>
<name>A0A1Z8B398_9FLAO</name>